<dbReference type="SUPFAM" id="SSF141868">
    <property type="entry name" value="EAL domain-like"/>
    <property type="match status" value="1"/>
</dbReference>
<organism evidence="10">
    <name type="scientific">Vibrio coralliilyticus</name>
    <dbReference type="NCBI Taxonomy" id="190893"/>
    <lineage>
        <taxon>Bacteria</taxon>
        <taxon>Pseudomonadati</taxon>
        <taxon>Pseudomonadota</taxon>
        <taxon>Gammaproteobacteria</taxon>
        <taxon>Vibrionales</taxon>
        <taxon>Vibrionaceae</taxon>
        <taxon>Vibrio</taxon>
    </lineage>
</organism>
<dbReference type="RefSeq" id="WP_045986607.1">
    <property type="nucleotide sequence ID" value="NZ_JXXS01000001.1"/>
</dbReference>
<evidence type="ECO:0000256" key="8">
    <source>
        <dbReference type="ARBA" id="ARBA00023136"/>
    </source>
</evidence>
<dbReference type="PANTHER" id="PTHR33121:SF79">
    <property type="entry name" value="CYCLIC DI-GMP PHOSPHODIESTERASE PDED-RELATED"/>
    <property type="match status" value="1"/>
</dbReference>
<evidence type="ECO:0000256" key="5">
    <source>
        <dbReference type="ARBA" id="ARBA00022692"/>
    </source>
</evidence>
<keyword evidence="8" id="KW-0472">Membrane</keyword>
<name>A0A837G3M3_9VIBR</name>
<dbReference type="InterPro" id="IPR024744">
    <property type="entry name" value="CSS-motif_dom"/>
</dbReference>
<protein>
    <recommendedName>
        <fullName evidence="2">cyclic-guanylate-specific phosphodiesterase</fullName>
        <ecNumber evidence="2">3.1.4.52</ecNumber>
    </recommendedName>
</protein>
<dbReference type="GO" id="GO:0005886">
    <property type="term" value="C:plasma membrane"/>
    <property type="evidence" value="ECO:0007669"/>
    <property type="project" value="UniProtKB-SubCell"/>
</dbReference>
<keyword evidence="5" id="KW-0812">Transmembrane</keyword>
<keyword evidence="6" id="KW-0378">Hydrolase</keyword>
<evidence type="ECO:0000256" key="9">
    <source>
        <dbReference type="ARBA" id="ARBA00034290"/>
    </source>
</evidence>
<accession>A0A837G3M3</accession>
<dbReference type="CDD" id="cd01948">
    <property type="entry name" value="EAL"/>
    <property type="match status" value="1"/>
</dbReference>
<dbReference type="Pfam" id="PF12792">
    <property type="entry name" value="CSS-motif"/>
    <property type="match status" value="1"/>
</dbReference>
<dbReference type="EMBL" id="JXXR01000017">
    <property type="protein sequence ID" value="KJY70436.1"/>
    <property type="molecule type" value="Genomic_DNA"/>
</dbReference>
<keyword evidence="3" id="KW-1003">Cell membrane</keyword>
<comment type="caution">
    <text evidence="10">The sequence shown here is derived from an EMBL/GenBank/DDBJ whole genome shotgun (WGS) entry which is preliminary data.</text>
</comment>
<evidence type="ECO:0000256" key="1">
    <source>
        <dbReference type="ARBA" id="ARBA00004651"/>
    </source>
</evidence>
<dbReference type="InterPro" id="IPR001633">
    <property type="entry name" value="EAL_dom"/>
</dbReference>
<dbReference type="GO" id="GO:0071111">
    <property type="term" value="F:cyclic-guanylate-specific phosphodiesterase activity"/>
    <property type="evidence" value="ECO:0007669"/>
    <property type="project" value="UniProtKB-EC"/>
</dbReference>
<evidence type="ECO:0000256" key="3">
    <source>
        <dbReference type="ARBA" id="ARBA00022475"/>
    </source>
</evidence>
<evidence type="ECO:0000256" key="6">
    <source>
        <dbReference type="ARBA" id="ARBA00022801"/>
    </source>
</evidence>
<dbReference type="Gene3D" id="3.20.20.450">
    <property type="entry name" value="EAL domain"/>
    <property type="match status" value="1"/>
</dbReference>
<dbReference type="EC" id="3.1.4.52" evidence="2"/>
<evidence type="ECO:0000256" key="4">
    <source>
        <dbReference type="ARBA" id="ARBA00022636"/>
    </source>
</evidence>
<sequence>MNRSLPTPTLTLEVKSLLAYALIPILIVFPASLYVAYQGINDSLRNIAVTFQERIEDVITELKDENAQAMKYPERCEAIQEDLLFESYLRELIIVQDGVAICSSKRGELHLDLTGVFKRNEAKSGVFLFDIKGDPRQRTMVVVTAQEDRANSGAFAIVDKNYLVERLGKVEDDKLSFITARFGQKVYPADRTFVSDTLHYTSTSSLYGFSLLVEASPAFIKRRAIFYGLSSLPLSLLISITLFAVMSHIRNRDSLVDDLKKGLKRKELFLAYQPIVDSQTETLAGLEALIRWQHPTLGLIRPDVFIPLAERQQLINTITDYVLKRTLADLQSIANFNGIHLGINVPPSYLHDESHLINLHSYARQFRHIGIQLTVEVTEREILDDKGRTALAELRKSGILVSIDDFGTGHTALSVIQKTQFDYLKIDKCFVDTIGLETVNSTVLNTIIDLGHRLGVKMIAEGVEEQNQVEYLAKMNVSYLQGYHFSKPLELDDLKESWL</sequence>
<keyword evidence="4" id="KW-0973">c-di-GMP</keyword>
<dbReference type="SMART" id="SM00052">
    <property type="entry name" value="EAL"/>
    <property type="match status" value="1"/>
</dbReference>
<dbReference type="AlphaFoldDB" id="A0A837G3M3"/>
<gene>
    <name evidence="10" type="ORF">TW71_16335</name>
</gene>
<evidence type="ECO:0000256" key="2">
    <source>
        <dbReference type="ARBA" id="ARBA00012282"/>
    </source>
</evidence>
<reference evidence="10" key="1">
    <citation type="journal article" date="2015" name="BMC Genomics">
        <title>Genome mining reveals unlocked bioactive potential of marine Gram-negative bacteria.</title>
        <authorList>
            <person name="Machado H."/>
            <person name="Sonnenschein E.C."/>
            <person name="Melchiorsen J."/>
            <person name="Gram L."/>
        </authorList>
    </citation>
    <scope>NUCLEOTIDE SEQUENCE</scope>
    <source>
        <strain evidence="10">S2052</strain>
    </source>
</reference>
<comment type="catalytic activity">
    <reaction evidence="9">
        <text>3',3'-c-di-GMP + H2O = 5'-phosphoguanylyl(3'-&gt;5')guanosine + H(+)</text>
        <dbReference type="Rhea" id="RHEA:24902"/>
        <dbReference type="ChEBI" id="CHEBI:15377"/>
        <dbReference type="ChEBI" id="CHEBI:15378"/>
        <dbReference type="ChEBI" id="CHEBI:58754"/>
        <dbReference type="ChEBI" id="CHEBI:58805"/>
        <dbReference type="EC" id="3.1.4.52"/>
    </reaction>
</comment>
<comment type="subcellular location">
    <subcellularLocation>
        <location evidence="1">Cell membrane</location>
        <topology evidence="1">Multi-pass membrane protein</topology>
    </subcellularLocation>
</comment>
<evidence type="ECO:0000313" key="10">
    <source>
        <dbReference type="EMBL" id="KJY70436.1"/>
    </source>
</evidence>
<dbReference type="Pfam" id="PF00563">
    <property type="entry name" value="EAL"/>
    <property type="match status" value="1"/>
</dbReference>
<dbReference type="InterPro" id="IPR050706">
    <property type="entry name" value="Cyclic-di-GMP_PDE-like"/>
</dbReference>
<evidence type="ECO:0000256" key="7">
    <source>
        <dbReference type="ARBA" id="ARBA00022989"/>
    </source>
</evidence>
<proteinExistence type="predicted"/>
<keyword evidence="7" id="KW-1133">Transmembrane helix</keyword>
<dbReference type="PANTHER" id="PTHR33121">
    <property type="entry name" value="CYCLIC DI-GMP PHOSPHODIESTERASE PDEF"/>
    <property type="match status" value="1"/>
</dbReference>
<dbReference type="PROSITE" id="PS50883">
    <property type="entry name" value="EAL"/>
    <property type="match status" value="1"/>
</dbReference>
<dbReference type="InterPro" id="IPR035919">
    <property type="entry name" value="EAL_sf"/>
</dbReference>